<comment type="subcellular location">
    <subcellularLocation>
        <location evidence="11">Mitochondrion</location>
    </subcellularLocation>
</comment>
<reference evidence="13 14" key="1">
    <citation type="submission" date="2019-08" db="EMBL/GenBank/DDBJ databases">
        <title>Whole genome of Aphis craccivora.</title>
        <authorList>
            <person name="Voronova N.V."/>
            <person name="Shulinski R.S."/>
            <person name="Bandarenka Y.V."/>
            <person name="Zhorov D.G."/>
            <person name="Warner D."/>
        </authorList>
    </citation>
    <scope>NUCLEOTIDE SEQUENCE [LARGE SCALE GENOMIC DNA]</scope>
    <source>
        <strain evidence="13">180601</strain>
        <tissue evidence="13">Whole Body</tissue>
    </source>
</reference>
<feature type="domain" description="PLD phosphodiesterase" evidence="12">
    <location>
        <begin position="142"/>
        <end position="168"/>
    </location>
</feature>
<evidence type="ECO:0000313" key="14">
    <source>
        <dbReference type="Proteomes" id="UP000478052"/>
    </source>
</evidence>
<keyword evidence="11" id="KW-0496">Mitochondrion</keyword>
<dbReference type="UniPathway" id="UPA00084">
    <property type="reaction ID" value="UER00503"/>
</dbReference>
<dbReference type="InterPro" id="IPR025202">
    <property type="entry name" value="PLD-like_dom"/>
</dbReference>
<dbReference type="EC" id="2.7.8.5" evidence="11"/>
<comment type="pathway">
    <text evidence="2 11">Phospholipid metabolism; phosphatidylglycerol biosynthesis; phosphatidylglycerol from CDP-diacylglycerol: step 1/2.</text>
</comment>
<proteinExistence type="inferred from homology"/>
<evidence type="ECO:0000256" key="4">
    <source>
        <dbReference type="ARBA" id="ARBA00022516"/>
    </source>
</evidence>
<comment type="similarity">
    <text evidence="3 11">Belongs to the CDP-alcohol phosphatidyltransferase class-II family.</text>
</comment>
<evidence type="ECO:0000256" key="2">
    <source>
        <dbReference type="ARBA" id="ARBA00005042"/>
    </source>
</evidence>
<keyword evidence="8 11" id="KW-0594">Phospholipid biosynthesis</keyword>
<dbReference type="CDD" id="cd09135">
    <property type="entry name" value="PLDc_PGS1_euk_1"/>
    <property type="match status" value="1"/>
</dbReference>
<dbReference type="GO" id="GO:0005524">
    <property type="term" value="F:ATP binding"/>
    <property type="evidence" value="ECO:0007669"/>
    <property type="project" value="UniProtKB-KW"/>
</dbReference>
<keyword evidence="14" id="KW-1185">Reference proteome</keyword>
<keyword evidence="6" id="KW-0677">Repeat</keyword>
<dbReference type="InterPro" id="IPR001736">
    <property type="entry name" value="PLipase_D/transphosphatidylase"/>
</dbReference>
<sequence length="459" mass="53314">MTTNCNKNCNLSDFKWLQKFGPSYSVKAENITALKSPSEFYRTLLDRCCTAKHRIVIASLYLGIGDLERDLVNTIKVAMENRRELSVRVLLDANRGSRGKVSSRTMLMPILNPSFDCRVFLYHTPKLRGLLRLLLPERYNELIGIQHMKLYMFDDSIIISGANLSQDYFTNRQDRYIIIEDCKLLVDFYIGLVELLGRMSFQLTNKNTLTLDPTWEHHPYKSPYKTYASEARKQLMEYYNTHIIKHPTSENVTDTIVYPLIEFPPFDIHHDSQTTNLLMCNAEPGSTMHMATGYFNIPDIYIDTMFQKSLANFKILFSHPMANSFQQAKGPAGFIPTAYSYLTNTFHSKIEQLKLHERITCFEYQRTGWTFHSKGLWYTPNKSQLPVLTAVGSSNYGARSLNCDLESQLIIVTNNQKLQQNFYTEKCDIFKSTSLYIPDGEFKAPLWVRFVLRMFRNYF</sequence>
<gene>
    <name evidence="13" type="ORF">FWK35_00020556</name>
</gene>
<dbReference type="OrthoDB" id="10250191at2759"/>
<dbReference type="CDD" id="cd09137">
    <property type="entry name" value="PLDc_PGS1_euk_2"/>
    <property type="match status" value="1"/>
</dbReference>
<evidence type="ECO:0000256" key="11">
    <source>
        <dbReference type="RuleBase" id="RU365024"/>
    </source>
</evidence>
<keyword evidence="11" id="KW-0547">Nucleotide-binding</keyword>
<evidence type="ECO:0000256" key="10">
    <source>
        <dbReference type="ARBA" id="ARBA00048586"/>
    </source>
</evidence>
<evidence type="ECO:0000256" key="8">
    <source>
        <dbReference type="ARBA" id="ARBA00023209"/>
    </source>
</evidence>
<evidence type="ECO:0000256" key="3">
    <source>
        <dbReference type="ARBA" id="ARBA00010682"/>
    </source>
</evidence>
<dbReference type="EMBL" id="VUJU01004101">
    <property type="protein sequence ID" value="KAF0755560.1"/>
    <property type="molecule type" value="Genomic_DNA"/>
</dbReference>
<dbReference type="Proteomes" id="UP000478052">
    <property type="component" value="Unassembled WGS sequence"/>
</dbReference>
<keyword evidence="11" id="KW-0067">ATP-binding</keyword>
<evidence type="ECO:0000256" key="5">
    <source>
        <dbReference type="ARBA" id="ARBA00022679"/>
    </source>
</evidence>
<name>A0A6G0YH26_APHCR</name>
<dbReference type="SUPFAM" id="SSF56024">
    <property type="entry name" value="Phospholipase D/nuclease"/>
    <property type="match status" value="1"/>
</dbReference>
<evidence type="ECO:0000313" key="13">
    <source>
        <dbReference type="EMBL" id="KAF0755560.1"/>
    </source>
</evidence>
<dbReference type="Pfam" id="PF13091">
    <property type="entry name" value="PLDc_2"/>
    <property type="match status" value="1"/>
</dbReference>
<evidence type="ECO:0000256" key="6">
    <source>
        <dbReference type="ARBA" id="ARBA00022737"/>
    </source>
</evidence>
<dbReference type="SMART" id="SM00155">
    <property type="entry name" value="PLDc"/>
    <property type="match status" value="2"/>
</dbReference>
<evidence type="ECO:0000259" key="12">
    <source>
        <dbReference type="PROSITE" id="PS50035"/>
    </source>
</evidence>
<keyword evidence="5 11" id="KW-0808">Transferase</keyword>
<dbReference type="GO" id="GO:0005739">
    <property type="term" value="C:mitochondrion"/>
    <property type="evidence" value="ECO:0007669"/>
    <property type="project" value="UniProtKB-SubCell"/>
</dbReference>
<dbReference type="InterPro" id="IPR016270">
    <property type="entry name" value="PGS1"/>
</dbReference>
<dbReference type="AlphaFoldDB" id="A0A6G0YH26"/>
<dbReference type="PROSITE" id="PS50035">
    <property type="entry name" value="PLD"/>
    <property type="match status" value="1"/>
</dbReference>
<dbReference type="GO" id="GO:0032049">
    <property type="term" value="P:cardiolipin biosynthetic process"/>
    <property type="evidence" value="ECO:0007669"/>
    <property type="project" value="InterPro"/>
</dbReference>
<evidence type="ECO:0000256" key="9">
    <source>
        <dbReference type="ARBA" id="ARBA00023264"/>
    </source>
</evidence>
<protein>
    <recommendedName>
        <fullName evidence="11">CDP-diacylglycerol--glycerol-3-phosphate 3-phosphatidyltransferase</fullName>
        <ecNumber evidence="11">2.7.8.5</ecNumber>
    </recommendedName>
</protein>
<dbReference type="PIRSF" id="PIRSF000850">
    <property type="entry name" value="Phospholipase_D_PSS"/>
    <property type="match status" value="1"/>
</dbReference>
<evidence type="ECO:0000256" key="7">
    <source>
        <dbReference type="ARBA" id="ARBA00023098"/>
    </source>
</evidence>
<comment type="catalytic activity">
    <reaction evidence="10 11">
        <text>a CDP-1,2-diacyl-sn-glycerol + sn-glycerol 3-phosphate = a 1,2-diacyl-sn-glycero-3-phospho-(1'-sn-glycero-3'-phosphate) + CMP + H(+)</text>
        <dbReference type="Rhea" id="RHEA:12593"/>
        <dbReference type="ChEBI" id="CHEBI:15378"/>
        <dbReference type="ChEBI" id="CHEBI:57597"/>
        <dbReference type="ChEBI" id="CHEBI:58332"/>
        <dbReference type="ChEBI" id="CHEBI:60110"/>
        <dbReference type="ChEBI" id="CHEBI:60377"/>
        <dbReference type="EC" id="2.7.8.5"/>
    </reaction>
</comment>
<comment type="function">
    <text evidence="1 11">Functions in the biosynthesis of the anionic phospholipids phosphatidylglycerol and cardiolipin.</text>
</comment>
<accession>A0A6G0YH26</accession>
<dbReference type="PANTHER" id="PTHR12586:SF1">
    <property type="entry name" value="CDP-DIACYLGLYCEROL--GLYCEROL-3-PHOSPHATE 3-PHOSPHATIDYLTRANSFERASE, MITOCHONDRIAL"/>
    <property type="match status" value="1"/>
</dbReference>
<keyword evidence="7 11" id="KW-0443">Lipid metabolism</keyword>
<organism evidence="13 14">
    <name type="scientific">Aphis craccivora</name>
    <name type="common">Cowpea aphid</name>
    <dbReference type="NCBI Taxonomy" id="307492"/>
    <lineage>
        <taxon>Eukaryota</taxon>
        <taxon>Metazoa</taxon>
        <taxon>Ecdysozoa</taxon>
        <taxon>Arthropoda</taxon>
        <taxon>Hexapoda</taxon>
        <taxon>Insecta</taxon>
        <taxon>Pterygota</taxon>
        <taxon>Neoptera</taxon>
        <taxon>Paraneoptera</taxon>
        <taxon>Hemiptera</taxon>
        <taxon>Sternorrhyncha</taxon>
        <taxon>Aphidomorpha</taxon>
        <taxon>Aphidoidea</taxon>
        <taxon>Aphididae</taxon>
        <taxon>Aphidini</taxon>
        <taxon>Aphis</taxon>
        <taxon>Aphis</taxon>
    </lineage>
</organism>
<keyword evidence="9 11" id="KW-1208">Phospholipid metabolism</keyword>
<comment type="caution">
    <text evidence="13">The sequence shown here is derived from an EMBL/GenBank/DDBJ whole genome shotgun (WGS) entry which is preliminary data.</text>
</comment>
<dbReference type="Gene3D" id="3.30.870.10">
    <property type="entry name" value="Endonuclease Chain A"/>
    <property type="match status" value="2"/>
</dbReference>
<dbReference type="GO" id="GO:0008444">
    <property type="term" value="F:CDP-diacylglycerol-glycerol-3-phosphate 3-phosphatidyltransferase activity"/>
    <property type="evidence" value="ECO:0007669"/>
    <property type="project" value="UniProtKB-EC"/>
</dbReference>
<evidence type="ECO:0000256" key="1">
    <source>
        <dbReference type="ARBA" id="ARBA00003537"/>
    </source>
</evidence>
<dbReference type="PANTHER" id="PTHR12586">
    <property type="entry name" value="CDP-DIACYLGLYCEROL--SERINE O-PHOSPHATIDYLTRANSFERASE"/>
    <property type="match status" value="1"/>
</dbReference>
<keyword evidence="4 11" id="KW-0444">Lipid biosynthesis</keyword>